<dbReference type="PANTHER" id="PTHR42850">
    <property type="entry name" value="METALLOPHOSPHOESTERASE"/>
    <property type="match status" value="1"/>
</dbReference>
<dbReference type="InterPro" id="IPR004843">
    <property type="entry name" value="Calcineurin-like_PHP"/>
</dbReference>
<dbReference type="InterPro" id="IPR029052">
    <property type="entry name" value="Metallo-depent_PP-like"/>
</dbReference>
<dbReference type="GO" id="GO:0008803">
    <property type="term" value="F:bis(5'-nucleosyl)-tetraphosphatase (symmetrical) activity"/>
    <property type="evidence" value="ECO:0007669"/>
    <property type="project" value="TreeGrafter"/>
</dbReference>
<dbReference type="RefSeq" id="WP_217807299.1">
    <property type="nucleotide sequence ID" value="NZ_FXAM01000001.1"/>
</dbReference>
<dbReference type="InterPro" id="IPR050126">
    <property type="entry name" value="Ap4A_hydrolase"/>
</dbReference>
<proteinExistence type="predicted"/>
<dbReference type="AlphaFoldDB" id="A0A1Y6D447"/>
<feature type="domain" description="Calcineurin-like phosphoesterase" evidence="1">
    <location>
        <begin position="30"/>
        <end position="234"/>
    </location>
</feature>
<name>A0A1Y6D447_9GAMM</name>
<dbReference type="GO" id="GO:0005737">
    <property type="term" value="C:cytoplasm"/>
    <property type="evidence" value="ECO:0007669"/>
    <property type="project" value="TreeGrafter"/>
</dbReference>
<dbReference type="Proteomes" id="UP000192923">
    <property type="component" value="Unassembled WGS sequence"/>
</dbReference>
<keyword evidence="3" id="KW-1185">Reference proteome</keyword>
<evidence type="ECO:0000313" key="2">
    <source>
        <dbReference type="EMBL" id="SMF95613.1"/>
    </source>
</evidence>
<evidence type="ECO:0000313" key="3">
    <source>
        <dbReference type="Proteomes" id="UP000192923"/>
    </source>
</evidence>
<dbReference type="PANTHER" id="PTHR42850:SF11">
    <property type="entry name" value="BIS(5'-NUCLEOSYL)-TETRAPHOSPHATASE [SYMMETRICAL]"/>
    <property type="match status" value="1"/>
</dbReference>
<dbReference type="STRING" id="1760988.SAMN02949497_2978"/>
<gene>
    <name evidence="2" type="ORF">SAMN02949497_2978</name>
</gene>
<organism evidence="2 3">
    <name type="scientific">Methylomagnum ishizawai</name>
    <dbReference type="NCBI Taxonomy" id="1760988"/>
    <lineage>
        <taxon>Bacteria</taxon>
        <taxon>Pseudomonadati</taxon>
        <taxon>Pseudomonadota</taxon>
        <taxon>Gammaproteobacteria</taxon>
        <taxon>Methylococcales</taxon>
        <taxon>Methylococcaceae</taxon>
        <taxon>Methylomagnum</taxon>
    </lineage>
</organism>
<dbReference type="GO" id="GO:0110154">
    <property type="term" value="P:RNA decapping"/>
    <property type="evidence" value="ECO:0007669"/>
    <property type="project" value="TreeGrafter"/>
</dbReference>
<dbReference type="Pfam" id="PF00149">
    <property type="entry name" value="Metallophos"/>
    <property type="match status" value="1"/>
</dbReference>
<dbReference type="GO" id="GO:0016791">
    <property type="term" value="F:phosphatase activity"/>
    <property type="evidence" value="ECO:0007669"/>
    <property type="project" value="TreeGrafter"/>
</dbReference>
<reference evidence="2 3" key="1">
    <citation type="submission" date="2016-12" db="EMBL/GenBank/DDBJ databases">
        <authorList>
            <person name="Song W.-J."/>
            <person name="Kurnit D.M."/>
        </authorList>
    </citation>
    <scope>NUCLEOTIDE SEQUENCE [LARGE SCALE GENOMIC DNA]</scope>
    <source>
        <strain evidence="2 3">175</strain>
    </source>
</reference>
<sequence length="290" mass="32851">MNLEEATFRRNNGIRLVKRLPTNRAGRDFVVGDLHGCRKELDRLLLLVKFDRGVDRLISVGDLVDRGPYSLDCLSLLKAPWFHAVMGNHEQLMLNFFAPWLKDGSSADPYDDTGLSFLVNGGNWALHECDSHWRPVQPLRDLLELVIALPQILVVGEGGNRYNVVHAELVAPHSREQKPEVWSDADIDALPDYSPVQADYPALRWSRQFMGANRRHHGFPAKLPELSQTFCGHTVGLGVRTALSHVCLDTGAFLLHRQDTPKENYGLTLLDVREGRYMTLRDYYLEDGDL</sequence>
<evidence type="ECO:0000259" key="1">
    <source>
        <dbReference type="Pfam" id="PF00149"/>
    </source>
</evidence>
<protein>
    <submittedName>
        <fullName evidence="2">Serine/threonine protein phosphatase 1</fullName>
    </submittedName>
</protein>
<dbReference type="Gene3D" id="3.60.21.10">
    <property type="match status" value="1"/>
</dbReference>
<accession>A0A1Y6D447</accession>
<dbReference type="SUPFAM" id="SSF56300">
    <property type="entry name" value="Metallo-dependent phosphatases"/>
    <property type="match status" value="1"/>
</dbReference>
<dbReference type="EMBL" id="FXAM01000001">
    <property type="protein sequence ID" value="SMF95613.1"/>
    <property type="molecule type" value="Genomic_DNA"/>
</dbReference>